<dbReference type="KEGG" id="pbk:Back11_63080"/>
<dbReference type="SUPFAM" id="SSF161098">
    <property type="entry name" value="MetI-like"/>
    <property type="match status" value="1"/>
</dbReference>
<dbReference type="Gene3D" id="1.10.3720.10">
    <property type="entry name" value="MetI-like"/>
    <property type="match status" value="1"/>
</dbReference>
<keyword evidence="5" id="KW-1133">Transmembrane helix</keyword>
<dbReference type="InterPro" id="IPR035906">
    <property type="entry name" value="MetI-like_sf"/>
</dbReference>
<evidence type="ECO:0000256" key="3">
    <source>
        <dbReference type="ARBA" id="ARBA00022475"/>
    </source>
</evidence>
<sequence>MRLRWTLERKRGLIGLLFLVPWILGFMLFFAVPFIQSLVYSFNTISLQSNQFTLDYQGIRNYTMIFTEHPSFNRVLTESVIGMIVNVPLILVFSLFAAVLINQKFRGRFLVRAIFFLPVILASGAILAMESGDFMTSMMKNQMSESSGNLSTLKSGELENLLSHSGVSPWIIVYLTGAVNRIYQIISSSGVQILIFLAGLQSIPTTLYESSKLEGATAYEAFWKITFPLVSPLVLTNIIYTIIDSFNNNAMTKLMKDTAFISFEFGRSASMSWVYFTIITIILAVSFAIISKKVFYHD</sequence>
<evidence type="ECO:0000256" key="1">
    <source>
        <dbReference type="ARBA" id="ARBA00004651"/>
    </source>
</evidence>
<protein>
    <submittedName>
        <fullName evidence="7">Lactose ABC transporter permease</fullName>
    </submittedName>
</protein>
<accession>A0A3G9JIZ6</accession>
<dbReference type="EMBL" id="AP019308">
    <property type="protein sequence ID" value="BBH24963.1"/>
    <property type="molecule type" value="Genomic_DNA"/>
</dbReference>
<evidence type="ECO:0000313" key="8">
    <source>
        <dbReference type="Proteomes" id="UP000275368"/>
    </source>
</evidence>
<organism evidence="7 8">
    <name type="scientific">Paenibacillus baekrokdamisoli</name>
    <dbReference type="NCBI Taxonomy" id="1712516"/>
    <lineage>
        <taxon>Bacteria</taxon>
        <taxon>Bacillati</taxon>
        <taxon>Bacillota</taxon>
        <taxon>Bacilli</taxon>
        <taxon>Bacillales</taxon>
        <taxon>Paenibacillaceae</taxon>
        <taxon>Paenibacillus</taxon>
    </lineage>
</organism>
<comment type="subcellular location">
    <subcellularLocation>
        <location evidence="1">Cell membrane</location>
        <topology evidence="1">Multi-pass membrane protein</topology>
    </subcellularLocation>
</comment>
<dbReference type="PANTHER" id="PTHR43227">
    <property type="entry name" value="BLL4140 PROTEIN"/>
    <property type="match status" value="1"/>
</dbReference>
<dbReference type="InterPro" id="IPR000515">
    <property type="entry name" value="MetI-like"/>
</dbReference>
<keyword evidence="6" id="KW-0472">Membrane</keyword>
<dbReference type="PANTHER" id="PTHR43227:SF3">
    <property type="entry name" value="BINDING-PROTEIN-DEPENDENT TRANSPORT SYSTEMS INNER MEMBRANE COMPONENT"/>
    <property type="match status" value="1"/>
</dbReference>
<keyword evidence="2" id="KW-0813">Transport</keyword>
<dbReference type="Proteomes" id="UP000275368">
    <property type="component" value="Chromosome"/>
</dbReference>
<dbReference type="RefSeq" id="WP_125665519.1">
    <property type="nucleotide sequence ID" value="NZ_AP019308.1"/>
</dbReference>
<dbReference type="OrthoDB" id="9788108at2"/>
<dbReference type="AlphaFoldDB" id="A0A3G9JIZ6"/>
<evidence type="ECO:0000256" key="6">
    <source>
        <dbReference type="ARBA" id="ARBA00023136"/>
    </source>
</evidence>
<dbReference type="PROSITE" id="PS50928">
    <property type="entry name" value="ABC_TM1"/>
    <property type="match status" value="1"/>
</dbReference>
<dbReference type="GO" id="GO:0005886">
    <property type="term" value="C:plasma membrane"/>
    <property type="evidence" value="ECO:0007669"/>
    <property type="project" value="UniProtKB-SubCell"/>
</dbReference>
<dbReference type="CDD" id="cd06261">
    <property type="entry name" value="TM_PBP2"/>
    <property type="match status" value="1"/>
</dbReference>
<reference evidence="7 8" key="1">
    <citation type="submission" date="2018-11" db="EMBL/GenBank/DDBJ databases">
        <title>Complete genome sequence of Paenibacillus baekrokdamisoli strain KCTC 33723.</title>
        <authorList>
            <person name="Kang S.W."/>
            <person name="Lee K.C."/>
            <person name="Kim K.K."/>
            <person name="Kim J.S."/>
            <person name="Kim D.S."/>
            <person name="Ko S.H."/>
            <person name="Yang S.H."/>
            <person name="Lee J.S."/>
        </authorList>
    </citation>
    <scope>NUCLEOTIDE SEQUENCE [LARGE SCALE GENOMIC DNA]</scope>
    <source>
        <strain evidence="7 8">KCTC 33723</strain>
    </source>
</reference>
<dbReference type="InterPro" id="IPR050809">
    <property type="entry name" value="UgpAE/MalFG_permease"/>
</dbReference>
<keyword evidence="8" id="KW-1185">Reference proteome</keyword>
<keyword evidence="3" id="KW-1003">Cell membrane</keyword>
<proteinExistence type="predicted"/>
<evidence type="ECO:0000256" key="5">
    <source>
        <dbReference type="ARBA" id="ARBA00022989"/>
    </source>
</evidence>
<name>A0A3G9JIZ6_9BACL</name>
<evidence type="ECO:0000256" key="4">
    <source>
        <dbReference type="ARBA" id="ARBA00022692"/>
    </source>
</evidence>
<dbReference type="GO" id="GO:0055085">
    <property type="term" value="P:transmembrane transport"/>
    <property type="evidence" value="ECO:0007669"/>
    <property type="project" value="InterPro"/>
</dbReference>
<gene>
    <name evidence="7" type="ORF">Back11_63080</name>
</gene>
<keyword evidence="4" id="KW-0812">Transmembrane</keyword>
<evidence type="ECO:0000313" key="7">
    <source>
        <dbReference type="EMBL" id="BBH24963.1"/>
    </source>
</evidence>
<evidence type="ECO:0000256" key="2">
    <source>
        <dbReference type="ARBA" id="ARBA00022448"/>
    </source>
</evidence>